<keyword evidence="1" id="KW-0808">Transferase</keyword>
<proteinExistence type="predicted"/>
<reference evidence="6" key="1">
    <citation type="submission" date="2020-11" db="EMBL/GenBank/DDBJ databases">
        <authorList>
            <person name="Tran Van P."/>
        </authorList>
    </citation>
    <scope>NUCLEOTIDE SEQUENCE</scope>
</reference>
<keyword evidence="2" id="KW-0547">Nucleotide-binding</keyword>
<dbReference type="EMBL" id="OC919763">
    <property type="protein sequence ID" value="CAD7651886.1"/>
    <property type="molecule type" value="Genomic_DNA"/>
</dbReference>
<evidence type="ECO:0000259" key="5">
    <source>
        <dbReference type="PROSITE" id="PS50011"/>
    </source>
</evidence>
<dbReference type="Proteomes" id="UP000728032">
    <property type="component" value="Unassembled WGS sequence"/>
</dbReference>
<dbReference type="SUPFAM" id="SSF56112">
    <property type="entry name" value="Protein kinase-like (PK-like)"/>
    <property type="match status" value="1"/>
</dbReference>
<organism evidence="6">
    <name type="scientific">Oppiella nova</name>
    <dbReference type="NCBI Taxonomy" id="334625"/>
    <lineage>
        <taxon>Eukaryota</taxon>
        <taxon>Metazoa</taxon>
        <taxon>Ecdysozoa</taxon>
        <taxon>Arthropoda</taxon>
        <taxon>Chelicerata</taxon>
        <taxon>Arachnida</taxon>
        <taxon>Acari</taxon>
        <taxon>Acariformes</taxon>
        <taxon>Sarcoptiformes</taxon>
        <taxon>Oribatida</taxon>
        <taxon>Brachypylina</taxon>
        <taxon>Oppioidea</taxon>
        <taxon>Oppiidae</taxon>
        <taxon>Oppiella</taxon>
    </lineage>
</organism>
<feature type="domain" description="Protein kinase" evidence="5">
    <location>
        <begin position="1"/>
        <end position="269"/>
    </location>
</feature>
<evidence type="ECO:0000256" key="1">
    <source>
        <dbReference type="ARBA" id="ARBA00022679"/>
    </source>
</evidence>
<dbReference type="InterPro" id="IPR011009">
    <property type="entry name" value="Kinase-like_dom_sf"/>
</dbReference>
<keyword evidence="4" id="KW-0067">ATP-binding</keyword>
<accession>A0A7R9QMV3</accession>
<dbReference type="GO" id="GO:0005524">
    <property type="term" value="F:ATP binding"/>
    <property type="evidence" value="ECO:0007669"/>
    <property type="project" value="UniProtKB-KW"/>
</dbReference>
<dbReference type="InterPro" id="IPR050339">
    <property type="entry name" value="CC_SR_Kinase"/>
</dbReference>
<dbReference type="GO" id="GO:0004672">
    <property type="term" value="F:protein kinase activity"/>
    <property type="evidence" value="ECO:0007669"/>
    <property type="project" value="InterPro"/>
</dbReference>
<name>A0A7R9QMV3_9ACAR</name>
<keyword evidence="3" id="KW-0418">Kinase</keyword>
<dbReference type="GO" id="GO:0005634">
    <property type="term" value="C:nucleus"/>
    <property type="evidence" value="ECO:0007669"/>
    <property type="project" value="TreeGrafter"/>
</dbReference>
<dbReference type="PROSITE" id="PS50011">
    <property type="entry name" value="PROTEIN_KINASE_DOM"/>
    <property type="match status" value="1"/>
</dbReference>
<dbReference type="InterPro" id="IPR000719">
    <property type="entry name" value="Prot_kinase_dom"/>
</dbReference>
<protein>
    <recommendedName>
        <fullName evidence="5">Protein kinase domain-containing protein</fullName>
    </recommendedName>
</protein>
<evidence type="ECO:0000313" key="6">
    <source>
        <dbReference type="EMBL" id="CAD7651886.1"/>
    </source>
</evidence>
<keyword evidence="7" id="KW-1185">Reference proteome</keyword>
<sequence length="323" mass="36945">MSKVQSKYCVEYYDSWLEMDYYYIQMELCAHSLKNILEHKHQEFDRDKLHSMNSYEYFISCEIFREILECVQYLHEMKTPIIHRDLNPANILISESAKSGRFIKLCDFGLATIHNKSINNMKSKHTGGDVGTIGFIAPEVFKSKPYSHKCDIYSLAIIGTELFEFDLDTFDMDNPQPYSSHNANLNDPTRVKVQVPVHILHSQLGALWHISPVQFLTCLYKILTLGTGIADVGASGAVHPLPVNGLPFIFQTNVLDKLTNSAAIEHKNLGLRSERRVTIPFRKLIDEFLNMNLILAVTTTLDHFIVTMAYKHDNQGILFELLS</sequence>
<dbReference type="AlphaFoldDB" id="A0A7R9QMV3"/>
<evidence type="ECO:0000256" key="4">
    <source>
        <dbReference type="ARBA" id="ARBA00022840"/>
    </source>
</evidence>
<evidence type="ECO:0000313" key="7">
    <source>
        <dbReference type="Proteomes" id="UP000728032"/>
    </source>
</evidence>
<dbReference type="PANTHER" id="PTHR11042">
    <property type="entry name" value="EUKARYOTIC TRANSLATION INITIATION FACTOR 2-ALPHA KINASE EIF2-ALPHA KINASE -RELATED"/>
    <property type="match status" value="1"/>
</dbReference>
<dbReference type="Pfam" id="PF00069">
    <property type="entry name" value="Pkinase"/>
    <property type="match status" value="1"/>
</dbReference>
<dbReference type="OrthoDB" id="6513976at2759"/>
<evidence type="ECO:0000256" key="3">
    <source>
        <dbReference type="ARBA" id="ARBA00022777"/>
    </source>
</evidence>
<evidence type="ECO:0000256" key="2">
    <source>
        <dbReference type="ARBA" id="ARBA00022741"/>
    </source>
</evidence>
<gene>
    <name evidence="6" type="ORF">ONB1V03_LOCUS8554</name>
</gene>
<dbReference type="Gene3D" id="1.10.510.10">
    <property type="entry name" value="Transferase(Phosphotransferase) domain 1"/>
    <property type="match status" value="1"/>
</dbReference>
<dbReference type="GO" id="GO:0005737">
    <property type="term" value="C:cytoplasm"/>
    <property type="evidence" value="ECO:0007669"/>
    <property type="project" value="TreeGrafter"/>
</dbReference>
<dbReference type="EMBL" id="CAJPVJ010004938">
    <property type="protein sequence ID" value="CAG2169070.1"/>
    <property type="molecule type" value="Genomic_DNA"/>
</dbReference>